<evidence type="ECO:0000259" key="2">
    <source>
        <dbReference type="PROSITE" id="PS50263"/>
    </source>
</evidence>
<keyword evidence="1 3" id="KW-0378">Hydrolase</keyword>
<organism evidence="3 4">
    <name type="scientific">Erwinia tracheiphila</name>
    <dbReference type="NCBI Taxonomy" id="65700"/>
    <lineage>
        <taxon>Bacteria</taxon>
        <taxon>Pseudomonadati</taxon>
        <taxon>Pseudomonadota</taxon>
        <taxon>Gammaproteobacteria</taxon>
        <taxon>Enterobacterales</taxon>
        <taxon>Erwiniaceae</taxon>
        <taxon>Erwinia</taxon>
    </lineage>
</organism>
<gene>
    <name evidence="3" type="ORF">AV903_05475</name>
</gene>
<proteinExistence type="predicted"/>
<evidence type="ECO:0000313" key="4">
    <source>
        <dbReference type="Proteomes" id="UP000264980"/>
    </source>
</evidence>
<dbReference type="PROSITE" id="PS50263">
    <property type="entry name" value="CN_HYDROLASE"/>
    <property type="match status" value="1"/>
</dbReference>
<dbReference type="InterPro" id="IPR036526">
    <property type="entry name" value="C-N_Hydrolase_sf"/>
</dbReference>
<evidence type="ECO:0000313" key="3">
    <source>
        <dbReference type="EMBL" id="AXF75670.1"/>
    </source>
</evidence>
<protein>
    <submittedName>
        <fullName evidence="3">Carbon-nitrogen hydrolase family protein</fullName>
    </submittedName>
</protein>
<dbReference type="Pfam" id="PF00795">
    <property type="entry name" value="CN_hydrolase"/>
    <property type="match status" value="1"/>
</dbReference>
<dbReference type="RefSeq" id="WP_233478518.1">
    <property type="nucleotide sequence ID" value="NZ_CP013970.1"/>
</dbReference>
<dbReference type="AlphaFoldDB" id="A0A345CQF3"/>
<dbReference type="CDD" id="cd07197">
    <property type="entry name" value="nitrilase"/>
    <property type="match status" value="1"/>
</dbReference>
<dbReference type="PANTHER" id="PTHR43674">
    <property type="entry name" value="NITRILASE C965.09-RELATED"/>
    <property type="match status" value="1"/>
</dbReference>
<sequence length="253" mass="27788">MSVWSVAAAQSGSRPGDIDWNISRHLEFIHQAAEHHVNVLIFPELSLTGYELTLAQQLAMHINDARLEPFAEAASRHQMTIVIGLPLLDDTRPLLCALAVLPDATRLAYGKRNLFGDENLFFQPGTGVPLFGYRQHHIALAVCADIRVEEYARDAAERGAHLYATGVLSCEKSYEQVCYLLARWSAEYKMAVLMANHALPTGGVNSVGKSAVWNNAGQQIVVGSSGKEELVIARRQANNWQGEVHAFTLAGQK</sequence>
<dbReference type="InterPro" id="IPR050345">
    <property type="entry name" value="Aliph_Amidase/BUP"/>
</dbReference>
<dbReference type="Proteomes" id="UP000264980">
    <property type="component" value="Chromosome"/>
</dbReference>
<dbReference type="Gene3D" id="3.60.110.10">
    <property type="entry name" value="Carbon-nitrogen hydrolase"/>
    <property type="match status" value="1"/>
</dbReference>
<accession>A0A345CQF3</accession>
<dbReference type="SUPFAM" id="SSF56317">
    <property type="entry name" value="Carbon-nitrogen hydrolase"/>
    <property type="match status" value="1"/>
</dbReference>
<dbReference type="EMBL" id="CP013970">
    <property type="protein sequence ID" value="AXF75670.1"/>
    <property type="molecule type" value="Genomic_DNA"/>
</dbReference>
<evidence type="ECO:0000256" key="1">
    <source>
        <dbReference type="ARBA" id="ARBA00022801"/>
    </source>
</evidence>
<dbReference type="InterPro" id="IPR003010">
    <property type="entry name" value="C-N_Hydrolase"/>
</dbReference>
<dbReference type="GO" id="GO:0050126">
    <property type="term" value="F:N-carbamoylputrescine amidase activity"/>
    <property type="evidence" value="ECO:0007669"/>
    <property type="project" value="TreeGrafter"/>
</dbReference>
<dbReference type="PANTHER" id="PTHR43674:SF2">
    <property type="entry name" value="BETA-UREIDOPROPIONASE"/>
    <property type="match status" value="1"/>
</dbReference>
<reference evidence="4" key="1">
    <citation type="submission" date="2016-01" db="EMBL/GenBank/DDBJ databases">
        <authorList>
            <person name="Shapiro L."/>
        </authorList>
    </citation>
    <scope>NUCLEOTIDE SEQUENCE [LARGE SCALE GENOMIC DNA]</scope>
    <source>
        <strain evidence="4">MDcuke</strain>
    </source>
</reference>
<name>A0A345CQF3_9GAMM</name>
<dbReference type="GO" id="GO:0033388">
    <property type="term" value="P:putrescine biosynthetic process from arginine"/>
    <property type="evidence" value="ECO:0007669"/>
    <property type="project" value="TreeGrafter"/>
</dbReference>
<feature type="domain" description="CN hydrolase" evidence="2">
    <location>
        <begin position="4"/>
        <end position="251"/>
    </location>
</feature>